<organism evidence="1 2">
    <name type="scientific">Escherichia coli</name>
    <dbReference type="NCBI Taxonomy" id="562"/>
    <lineage>
        <taxon>Bacteria</taxon>
        <taxon>Pseudomonadati</taxon>
        <taxon>Pseudomonadota</taxon>
        <taxon>Gammaproteobacteria</taxon>
        <taxon>Enterobacterales</taxon>
        <taxon>Enterobacteriaceae</taxon>
        <taxon>Escherichia</taxon>
    </lineage>
</organism>
<proteinExistence type="predicted"/>
<evidence type="ECO:0000313" key="2">
    <source>
        <dbReference type="Proteomes" id="UP000471490"/>
    </source>
</evidence>
<dbReference type="AlphaFoldDB" id="A0A192EX25"/>
<comment type="caution">
    <text evidence="1">The sequence shown here is derived from an EMBL/GenBank/DDBJ whole genome shotgun (WGS) entry which is preliminary data.</text>
</comment>
<name>A0A192EX25_ECOLX</name>
<gene>
    <name evidence="1" type="ORF">FPI65_28725</name>
</gene>
<protein>
    <submittedName>
        <fullName evidence="1">Uncharacterized protein</fullName>
    </submittedName>
</protein>
<evidence type="ECO:0000313" key="1">
    <source>
        <dbReference type="EMBL" id="NDR95147.1"/>
    </source>
</evidence>
<dbReference type="RefSeq" id="WP_001370752.1">
    <property type="nucleotide sequence ID" value="NZ_JANYUQ010000006.1"/>
</dbReference>
<reference evidence="1 2" key="1">
    <citation type="journal article" date="2020" name="Int. J. Nanomedicine">
        <title>Consequences Of Long-Term Bacteria's Exposure To Silver Nanoformulations With Different PhysicoChemical Properties.</title>
        <authorList>
            <person name="Kedziora A."/>
            <person name="Wernecki M."/>
            <person name="Korzekwa K."/>
            <person name="Speruda M."/>
            <person name="Gerasymchuk Y."/>
            <person name="Lukowiak A."/>
            <person name="Bugla-Ploskonska G."/>
        </authorList>
    </citation>
    <scope>NUCLEOTIDE SEQUENCE [LARGE SCALE GENOMIC DNA]</scope>
    <source>
        <strain evidence="1 2">ATCC 11230</strain>
    </source>
</reference>
<sequence length="89" mass="10419">MSLCKNANPIEVAWRDLLCAYDDLVKWFYGCFCNDEIDEMINWPWCFLSAQGNSLHHETLFRKNVMIGSGVLIQMRFTLSMVNRFYGAE</sequence>
<accession>A0A192EX25</accession>
<dbReference type="Proteomes" id="UP000471490">
    <property type="component" value="Unassembled WGS sequence"/>
</dbReference>
<dbReference type="EMBL" id="VLTB01000484">
    <property type="protein sequence ID" value="NDR95147.1"/>
    <property type="molecule type" value="Genomic_DNA"/>
</dbReference>